<comment type="caution">
    <text evidence="2">The sequence shown here is derived from an EMBL/GenBank/DDBJ whole genome shotgun (WGS) entry which is preliminary data.</text>
</comment>
<feature type="signal peptide" evidence="1">
    <location>
        <begin position="1"/>
        <end position="19"/>
    </location>
</feature>
<evidence type="ECO:0008006" key="4">
    <source>
        <dbReference type="Google" id="ProtNLM"/>
    </source>
</evidence>
<organism evidence="2 3">
    <name type="scientific">Maribacter caenipelagi</name>
    <dbReference type="NCBI Taxonomy" id="1447781"/>
    <lineage>
        <taxon>Bacteria</taxon>
        <taxon>Pseudomonadati</taxon>
        <taxon>Bacteroidota</taxon>
        <taxon>Flavobacteriia</taxon>
        <taxon>Flavobacteriales</taxon>
        <taxon>Flavobacteriaceae</taxon>
        <taxon>Maribacter</taxon>
    </lineage>
</organism>
<dbReference type="EMBL" id="SNZW01000013">
    <property type="protein sequence ID" value="TDS16610.1"/>
    <property type="molecule type" value="Genomic_DNA"/>
</dbReference>
<name>A0A4R7D6M7_9FLAO</name>
<evidence type="ECO:0000256" key="1">
    <source>
        <dbReference type="SAM" id="SignalP"/>
    </source>
</evidence>
<keyword evidence="3" id="KW-1185">Reference proteome</keyword>
<gene>
    <name evidence="2" type="ORF">DFQ03_1091</name>
</gene>
<proteinExistence type="predicted"/>
<evidence type="ECO:0000313" key="2">
    <source>
        <dbReference type="EMBL" id="TDS16610.1"/>
    </source>
</evidence>
<accession>A0A4R7D6M7</accession>
<sequence>MFRYPFRLLIALIVFVAISCDPEENISEFNGEDENAPKISIKGFTSEIEVATQISIEIIDDSEIVNNRLIVNGEKILENSDKNFKFEINPFDYPVGENKFVFYSVDEDGNETKFEVTTIIKKFLASIASPHLMGNGRVFISANSMSGELLTNVEVSKDFGNVKLYADDNFTEQPIIITSYILLGADNGVFSEIKSIFNIEPGTDLIEYQKKSGTFTENTYNPNSPTEYFSIEVQEFEFENIANSLLGNYRNGWDSFAQVFTTDVVEEPNGFKSNLFGNVSRNANVEDILLHTTNSTLNSSFDKIKLQDYRYLFVDTSNEQSISFSQFLPPDNIGYIYLPDNVERYSLSVTGFKNESAMNQQNYSTMFSESPRNFNKKTIEIPLINEFGFIISKISFPVNAYTSMEASVVGEKTIEIPNWSGQKNGELITLNGDFDLFHLLTIKRLPIDNKTVRWEYFHKNENEVNLNIKSFEFPEVIKSLASASFFELESIKTPDIESVTFIGSSGDLEYEQLLFGNNGLIPRPYNAGPVDIFTLRTALISSNGD</sequence>
<protein>
    <recommendedName>
        <fullName evidence="4">Ig-like domain-containing protein</fullName>
    </recommendedName>
</protein>
<evidence type="ECO:0000313" key="3">
    <source>
        <dbReference type="Proteomes" id="UP000295274"/>
    </source>
</evidence>
<keyword evidence="1" id="KW-0732">Signal</keyword>
<dbReference type="Proteomes" id="UP000295274">
    <property type="component" value="Unassembled WGS sequence"/>
</dbReference>
<dbReference type="PROSITE" id="PS51257">
    <property type="entry name" value="PROKAR_LIPOPROTEIN"/>
    <property type="match status" value="1"/>
</dbReference>
<feature type="chain" id="PRO_5020637800" description="Ig-like domain-containing protein" evidence="1">
    <location>
        <begin position="20"/>
        <end position="545"/>
    </location>
</feature>
<dbReference type="AlphaFoldDB" id="A0A4R7D6M7"/>
<dbReference type="RefSeq" id="WP_133672104.1">
    <property type="nucleotide sequence ID" value="NZ_SNZW01000013.1"/>
</dbReference>
<reference evidence="2 3" key="1">
    <citation type="submission" date="2019-03" db="EMBL/GenBank/DDBJ databases">
        <title>Genomic Encyclopedia of Type Strains, Phase III (KMG-III): the genomes of soil and plant-associated and newly described type strains.</title>
        <authorList>
            <person name="Whitman W."/>
        </authorList>
    </citation>
    <scope>NUCLEOTIDE SEQUENCE [LARGE SCALE GENOMIC DNA]</scope>
    <source>
        <strain evidence="2 3">CECT 8455</strain>
    </source>
</reference>
<dbReference type="OrthoDB" id="1179649at2"/>